<gene>
    <name evidence="20" type="ORF">FCC1311_072702</name>
</gene>
<comment type="caution">
    <text evidence="20">The sequence shown here is derived from an EMBL/GenBank/DDBJ whole genome shotgun (WGS) entry which is preliminary data.</text>
</comment>
<evidence type="ECO:0000256" key="17">
    <source>
        <dbReference type="ARBA" id="ARBA00077246"/>
    </source>
</evidence>
<evidence type="ECO:0000256" key="7">
    <source>
        <dbReference type="ARBA" id="ARBA00022824"/>
    </source>
</evidence>
<dbReference type="EMBL" id="BEYU01000089">
    <property type="protein sequence ID" value="GBG31049.1"/>
    <property type="molecule type" value="Genomic_DNA"/>
</dbReference>
<reference evidence="20 21" key="1">
    <citation type="submission" date="2017-12" db="EMBL/GenBank/DDBJ databases">
        <title>Sequencing, de novo assembly and annotation of complete genome of a new Thraustochytrid species, strain FCC1311.</title>
        <authorList>
            <person name="Sedici K."/>
            <person name="Godart F."/>
            <person name="Aiese Cigliano R."/>
            <person name="Sanseverino W."/>
            <person name="Barakat M."/>
            <person name="Ortet P."/>
            <person name="Marechal E."/>
            <person name="Cagnac O."/>
            <person name="Amato A."/>
        </authorList>
    </citation>
    <scope>NUCLEOTIDE SEQUENCE [LARGE SCALE GENOMIC DNA]</scope>
</reference>
<keyword evidence="8" id="KW-0274">FAD</keyword>
<proteinExistence type="inferred from homology"/>
<dbReference type="InterPro" id="IPR007266">
    <property type="entry name" value="Ero1"/>
</dbReference>
<protein>
    <recommendedName>
        <fullName evidence="16">fumarate reductase (NADH)</fullName>
        <ecNumber evidence="16">1.3.1.6</ecNumber>
    </recommendedName>
    <alternativeName>
        <fullName evidence="17">NADH-dependent fumarate reductase</fullName>
    </alternativeName>
</protein>
<evidence type="ECO:0000256" key="12">
    <source>
        <dbReference type="ARBA" id="ARBA00023157"/>
    </source>
</evidence>
<dbReference type="InterPro" id="IPR050315">
    <property type="entry name" value="FAD-oxidoreductase_2"/>
</dbReference>
<name>A0A2R5GL66_9STRA</name>
<keyword evidence="20" id="KW-0830">Ubiquinone</keyword>
<keyword evidence="10" id="KW-0560">Oxidoreductase</keyword>
<keyword evidence="21" id="KW-1185">Reference proteome</keyword>
<dbReference type="Proteomes" id="UP000241890">
    <property type="component" value="Unassembled WGS sequence"/>
</dbReference>
<feature type="compositionally biased region" description="Acidic residues" evidence="18">
    <location>
        <begin position="122"/>
        <end position="136"/>
    </location>
</feature>
<dbReference type="Pfam" id="PF04137">
    <property type="entry name" value="ERO1"/>
    <property type="match status" value="1"/>
</dbReference>
<keyword evidence="4" id="KW-0813">Transport</keyword>
<dbReference type="OrthoDB" id="10252157at2759"/>
<dbReference type="PANTHER" id="PTHR43400">
    <property type="entry name" value="FUMARATE REDUCTASE"/>
    <property type="match status" value="1"/>
</dbReference>
<dbReference type="Gene3D" id="3.10.120.10">
    <property type="entry name" value="Cytochrome b5-like heme/steroid binding domain"/>
    <property type="match status" value="1"/>
</dbReference>
<evidence type="ECO:0000256" key="2">
    <source>
        <dbReference type="ARBA" id="ARBA00004367"/>
    </source>
</evidence>
<evidence type="ECO:0000313" key="21">
    <source>
        <dbReference type="Proteomes" id="UP000241890"/>
    </source>
</evidence>
<dbReference type="GO" id="GO:0010181">
    <property type="term" value="F:FMN binding"/>
    <property type="evidence" value="ECO:0007669"/>
    <property type="project" value="InterPro"/>
</dbReference>
<dbReference type="SUPFAM" id="SSF51905">
    <property type="entry name" value="FAD/NAD(P)-binding domain"/>
    <property type="match status" value="1"/>
</dbReference>
<dbReference type="InterPro" id="IPR001199">
    <property type="entry name" value="Cyt_B5-like_heme/steroid-bd"/>
</dbReference>
<evidence type="ECO:0000256" key="10">
    <source>
        <dbReference type="ARBA" id="ARBA00023002"/>
    </source>
</evidence>
<evidence type="ECO:0000256" key="4">
    <source>
        <dbReference type="ARBA" id="ARBA00022448"/>
    </source>
</evidence>
<dbReference type="FunFam" id="3.90.700.10:FF:000007">
    <property type="entry name" value="NADH-dependent fumarate reductase"/>
    <property type="match status" value="1"/>
</dbReference>
<dbReference type="SUPFAM" id="SSF56425">
    <property type="entry name" value="Succinate dehydrogenase/fumarate reductase flavoprotein, catalytic domain"/>
    <property type="match status" value="1"/>
</dbReference>
<dbReference type="SUPFAM" id="SSF55856">
    <property type="entry name" value="Cytochrome b5-like heme/steroid binding domain"/>
    <property type="match status" value="1"/>
</dbReference>
<keyword evidence="6" id="KW-0732">Signal</keyword>
<dbReference type="InterPro" id="IPR027477">
    <property type="entry name" value="Succ_DH/fumarate_Rdtase_cat_sf"/>
</dbReference>
<evidence type="ECO:0000256" key="9">
    <source>
        <dbReference type="ARBA" id="ARBA00022982"/>
    </source>
</evidence>
<feature type="region of interest" description="Disordered" evidence="18">
    <location>
        <begin position="104"/>
        <end position="143"/>
    </location>
</feature>
<keyword evidence="11" id="KW-0472">Membrane</keyword>
<dbReference type="InterPro" id="IPR003953">
    <property type="entry name" value="FAD-dep_OxRdtase_2_FAD-bd"/>
</dbReference>
<evidence type="ECO:0000256" key="1">
    <source>
        <dbReference type="ARBA" id="ARBA00001974"/>
    </source>
</evidence>
<dbReference type="PROSITE" id="PS50255">
    <property type="entry name" value="CYTOCHROME_B5_2"/>
    <property type="match status" value="1"/>
</dbReference>
<dbReference type="InterPro" id="IPR036188">
    <property type="entry name" value="FAD/NAD-bd_sf"/>
</dbReference>
<dbReference type="GO" id="GO:0034975">
    <property type="term" value="P:protein folding in endoplasmic reticulum"/>
    <property type="evidence" value="ECO:0007669"/>
    <property type="project" value="InterPro"/>
</dbReference>
<comment type="similarity">
    <text evidence="3">Belongs to the EROs family.</text>
</comment>
<evidence type="ECO:0000313" key="20">
    <source>
        <dbReference type="EMBL" id="GBG31049.1"/>
    </source>
</evidence>
<keyword evidence="9" id="KW-0249">Electron transport</keyword>
<dbReference type="GO" id="GO:0016156">
    <property type="term" value="F:fumarate reductase (NADH) activity"/>
    <property type="evidence" value="ECO:0007669"/>
    <property type="project" value="UniProtKB-EC"/>
</dbReference>
<dbReference type="EC" id="1.3.1.6" evidence="16"/>
<dbReference type="InterPro" id="IPR036400">
    <property type="entry name" value="Cyt_B5-like_heme/steroid_sf"/>
</dbReference>
<dbReference type="AlphaFoldDB" id="A0A2R5GL66"/>
<evidence type="ECO:0000256" key="15">
    <source>
        <dbReference type="ARBA" id="ARBA00050832"/>
    </source>
</evidence>
<feature type="compositionally biased region" description="Low complexity" evidence="18">
    <location>
        <begin position="1060"/>
        <end position="1071"/>
    </location>
</feature>
<evidence type="ECO:0000259" key="19">
    <source>
        <dbReference type="PROSITE" id="PS50255"/>
    </source>
</evidence>
<comment type="catalytic activity">
    <reaction evidence="15">
        <text>succinate + NAD(+) = fumarate + NADH + H(+)</text>
        <dbReference type="Rhea" id="RHEA:18281"/>
        <dbReference type="ChEBI" id="CHEBI:15378"/>
        <dbReference type="ChEBI" id="CHEBI:29806"/>
        <dbReference type="ChEBI" id="CHEBI:30031"/>
        <dbReference type="ChEBI" id="CHEBI:57540"/>
        <dbReference type="ChEBI" id="CHEBI:57945"/>
        <dbReference type="EC" id="1.3.1.6"/>
    </reaction>
</comment>
<dbReference type="GO" id="GO:0071949">
    <property type="term" value="F:FAD binding"/>
    <property type="evidence" value="ECO:0007669"/>
    <property type="project" value="InterPro"/>
</dbReference>
<dbReference type="SMART" id="SM01117">
    <property type="entry name" value="Cyt-b5"/>
    <property type="match status" value="1"/>
</dbReference>
<evidence type="ECO:0000256" key="6">
    <source>
        <dbReference type="ARBA" id="ARBA00022729"/>
    </source>
</evidence>
<dbReference type="Gene3D" id="3.90.700.10">
    <property type="entry name" value="Succinate dehydrogenase/fumarate reductase flavoprotein, catalytic domain"/>
    <property type="match status" value="1"/>
</dbReference>
<evidence type="ECO:0000256" key="13">
    <source>
        <dbReference type="ARBA" id="ARBA00023180"/>
    </source>
</evidence>
<keyword evidence="12" id="KW-1015">Disulfide bond</keyword>
<dbReference type="GO" id="GO:0005789">
    <property type="term" value="C:endoplasmic reticulum membrane"/>
    <property type="evidence" value="ECO:0007669"/>
    <property type="project" value="UniProtKB-SubCell"/>
</dbReference>
<dbReference type="Gene3D" id="3.50.50.60">
    <property type="entry name" value="FAD/NAD(P)-binding domain"/>
    <property type="match status" value="1"/>
</dbReference>
<keyword evidence="7" id="KW-0256">Endoplasmic reticulum</keyword>
<evidence type="ECO:0000256" key="3">
    <source>
        <dbReference type="ARBA" id="ARBA00008277"/>
    </source>
</evidence>
<keyword evidence="13" id="KW-0325">Glycoprotein</keyword>
<dbReference type="NCBIfam" id="TIGR01813">
    <property type="entry name" value="flavo_cyto_c"/>
    <property type="match status" value="1"/>
</dbReference>
<evidence type="ECO:0000256" key="18">
    <source>
        <dbReference type="SAM" id="MobiDB-lite"/>
    </source>
</evidence>
<dbReference type="InterPro" id="IPR037192">
    <property type="entry name" value="ERO1-like_sf"/>
</dbReference>
<evidence type="ECO:0000256" key="16">
    <source>
        <dbReference type="ARBA" id="ARBA00067004"/>
    </source>
</evidence>
<feature type="region of interest" description="Disordered" evidence="18">
    <location>
        <begin position="1044"/>
        <end position="1071"/>
    </location>
</feature>
<dbReference type="GO" id="GO:0015035">
    <property type="term" value="F:protein-disulfide reductase activity"/>
    <property type="evidence" value="ECO:0007669"/>
    <property type="project" value="InterPro"/>
</dbReference>
<dbReference type="InterPro" id="IPR010960">
    <property type="entry name" value="Flavocytochrome_c"/>
</dbReference>
<dbReference type="GO" id="GO:0016972">
    <property type="term" value="F:thiol oxidase activity"/>
    <property type="evidence" value="ECO:0007669"/>
    <property type="project" value="InterPro"/>
</dbReference>
<comment type="subcellular location">
    <subcellularLocation>
        <location evidence="2">Endoplasmic reticulum membrane</location>
        <topology evidence="2">Peripheral membrane protein</topology>
        <orientation evidence="2">Lumenal side</orientation>
    </subcellularLocation>
</comment>
<evidence type="ECO:0000256" key="5">
    <source>
        <dbReference type="ARBA" id="ARBA00022630"/>
    </source>
</evidence>
<dbReference type="InParanoid" id="A0A2R5GL66"/>
<evidence type="ECO:0000256" key="11">
    <source>
        <dbReference type="ARBA" id="ARBA00023136"/>
    </source>
</evidence>
<evidence type="ECO:0000256" key="14">
    <source>
        <dbReference type="ARBA" id="ARBA00023284"/>
    </source>
</evidence>
<comment type="cofactor">
    <cofactor evidence="1">
        <name>FAD</name>
        <dbReference type="ChEBI" id="CHEBI:57692"/>
    </cofactor>
</comment>
<dbReference type="PANTHER" id="PTHR43400:SF1">
    <property type="entry name" value="FUMARATE REDUCTASE"/>
    <property type="match status" value="1"/>
</dbReference>
<sequence>MIRRRRQTPAASPAWRTRALGALVALALAVCSLSVVSTTASAGKHESRPLRAKVLFEDEVVCNSEAIRTANSDYLLRLLEELTNTTYFRLFRVQLDGECPLDAGEAQGGEVKKPEEPSCGFGDDEDDDHGEGEEAPEPLCNLKPSDESLSNPFFGGGGGGGFGAPGFGNPVDKTLSKHEDSVVSQAEEDCDDESLPAFWTNLCAELPFNDSTMEYVNLQLNPEQFTGYNGSKVWDAIYGENCFEIEEIDMCYEERFLYRMLSGLHSSINLHISEHYKPPVPGKRDRWERDLVRFQRQFEGHPERFKNLEFAFVVLLRAVRRATPTLREFNFATGESREDQRTNKLVSLFLDSFVLRSCQTVFEAFDESLLFVNENGPQVSTMANLKRRFKDIFHNISNIFNCIRCQRCRLHGKLQLLGIGTAMKMLLLPEHLIKENLSREEVVALFNTMAKFSEAIEIHQNMKDAMLASKASDATSAPAIAPSMGAGPISMSISNKESLQLLQDRALAIVSGAVREGELDEDMEDALVDALLDGDEELMILAKHFALENHDVSFIRHAVRRLGQVDVQGPTKPDAVVIGAGLSGLTAALSILDRGGSVVLIDKEGGPGGNSAKASSGINGIDETSLTKLNDSIAQFKEDMVIGSGRPSFATNPLVDVLTKGSADALAWLRSRVGLALDEVGQLGGHSRPRTWRPSTGLAGSELIVAVNRAVKSYEESGKLEFRRKTQVTEILVNDAEDDVALRGVRCKNLESGETFDLDASAVVIATGGYGFHRGSEDSFLLQHRPDLARFGTTNGKFATGDGILLAQAVGADTVDIDQVQVHPTAFVDPKDRSSPVKTLAAELLRGVGAVMLDASGRRFVNELGTRKYVSEHMIAHDPSADGQPEFLMVLSASVADRAPKHIPMYMRKGLMWKVDSVEALAETLGAEVATVRQTLEDFDRTCTDMNAYPDPFNRTVCPDTPLATDAPFYVGYITPAVHYSMGGLRIDSQGRTVNNVGVPTAGGRLYAVGEVVGGIHGKNRLGGNALTECAVFGLHVGAHVPIQERTKPKVTSGRRGETRSISSSSKTSLKSISMDELKQHNTPEDCWVAIDGKVYDLTLYAEDHPGGREAITSLAGTDGTKTFMDVHTPSLLEDLDPIGIFASEP</sequence>
<dbReference type="Pfam" id="PF00890">
    <property type="entry name" value="FAD_binding_2"/>
    <property type="match status" value="1"/>
</dbReference>
<dbReference type="SUPFAM" id="SSF110019">
    <property type="entry name" value="ERO1-like"/>
    <property type="match status" value="1"/>
</dbReference>
<organism evidence="20 21">
    <name type="scientific">Hondaea fermentalgiana</name>
    <dbReference type="NCBI Taxonomy" id="2315210"/>
    <lineage>
        <taxon>Eukaryota</taxon>
        <taxon>Sar</taxon>
        <taxon>Stramenopiles</taxon>
        <taxon>Bigyra</taxon>
        <taxon>Labyrinthulomycetes</taxon>
        <taxon>Thraustochytrida</taxon>
        <taxon>Thraustochytriidae</taxon>
        <taxon>Hondaea</taxon>
    </lineage>
</organism>
<accession>A0A2R5GL66</accession>
<dbReference type="Pfam" id="PF00173">
    <property type="entry name" value="Cyt-b5"/>
    <property type="match status" value="1"/>
</dbReference>
<evidence type="ECO:0000256" key="8">
    <source>
        <dbReference type="ARBA" id="ARBA00022827"/>
    </source>
</evidence>
<keyword evidence="5" id="KW-0285">Flavoprotein</keyword>
<feature type="domain" description="Cytochrome b5 heme-binding" evidence="19">
    <location>
        <begin position="1070"/>
        <end position="1141"/>
    </location>
</feature>
<keyword evidence="14" id="KW-0676">Redox-active center</keyword>